<evidence type="ECO:0000256" key="1">
    <source>
        <dbReference type="SAM" id="Coils"/>
    </source>
</evidence>
<evidence type="ECO:0000256" key="2">
    <source>
        <dbReference type="SAM" id="MobiDB-lite"/>
    </source>
</evidence>
<keyword evidence="3" id="KW-1133">Transmembrane helix</keyword>
<dbReference type="Proteomes" id="UP000199370">
    <property type="component" value="Unassembled WGS sequence"/>
</dbReference>
<sequence length="600" mass="63048">MSGQRSRPSGAATGDGGSPTVVRTDAVRVAKRLSDDAAAIPVVRYEIESNADTAVAVSLRDTMPPGIESDDVGFHADYEADQWQKTSEGVEFRCSLAPNDRVETVVGLRTASVPDPAAFASEPELTVLGGDGASRSASNADEDTDAPSGPEGPTLDDEPADWERDMDLSSIEQSFAGRDTASRSDDDTASAAPADDASDEVDGDPPTLDLEEPAGAAPANDDPNSGDTPTDSSSEADGDSEPPAADRRLDAEDDVVGALVAAFRNDRVDEADRELLRNELNLELADSTSSFVDHLQSRAKRKRDQLTAELDGLEESITDLYGLKADASTVSTVQERLDALQRTAAEAERVQALAASLRDLDDRAASESAVGELADRLDHLADDAARADDLERVARAARELEERKAEARTVAALERSLATDLEAVRTGLESDIETTGTELDARIDDVVEAHATVSELNELEGRVAKLRERVTALEESAAAAADLQDAEERLDTAISTLADEVEALDERAAAADDLGAVEETLRAEYVTEADVEGVVAARLDQGVGRFLALALGSGALISSVSVGATTSPTAGGAVAAVGVALLGVWWYLGRRRTDPESVGV</sequence>
<reference evidence="4 5" key="1">
    <citation type="submission" date="2016-10" db="EMBL/GenBank/DDBJ databases">
        <authorList>
            <person name="de Groot N.N."/>
        </authorList>
    </citation>
    <scope>NUCLEOTIDE SEQUENCE [LARGE SCALE GENOMIC DNA]</scope>
    <source>
        <strain evidence="5">EB21,IBRC-M 10013,KCTC 4048</strain>
    </source>
</reference>
<keyword evidence="5" id="KW-1185">Reference proteome</keyword>
<feature type="compositionally biased region" description="Low complexity" evidence="2">
    <location>
        <begin position="213"/>
        <end position="223"/>
    </location>
</feature>
<dbReference type="RefSeq" id="WP_089731866.1">
    <property type="nucleotide sequence ID" value="NZ_FNIA01000004.1"/>
</dbReference>
<feature type="region of interest" description="Disordered" evidence="2">
    <location>
        <begin position="1"/>
        <end position="22"/>
    </location>
</feature>
<dbReference type="STRING" id="996166.SAMN05192554_10489"/>
<evidence type="ECO:0000313" key="5">
    <source>
        <dbReference type="Proteomes" id="UP000199370"/>
    </source>
</evidence>
<name>A0A1G9UET0_9EURY</name>
<feature type="transmembrane region" description="Helical" evidence="3">
    <location>
        <begin position="570"/>
        <end position="588"/>
    </location>
</feature>
<feature type="coiled-coil region" evidence="1">
    <location>
        <begin position="449"/>
        <end position="503"/>
    </location>
</feature>
<protein>
    <submittedName>
        <fullName evidence="4">Uncharacterized protein</fullName>
    </submittedName>
</protein>
<evidence type="ECO:0000256" key="3">
    <source>
        <dbReference type="SAM" id="Phobius"/>
    </source>
</evidence>
<feature type="region of interest" description="Disordered" evidence="2">
    <location>
        <begin position="120"/>
        <end position="252"/>
    </location>
</feature>
<gene>
    <name evidence="4" type="ORF">SAMN05192554_10489</name>
</gene>
<dbReference type="OrthoDB" id="242713at2157"/>
<keyword evidence="1" id="KW-0175">Coiled coil</keyword>
<evidence type="ECO:0000313" key="4">
    <source>
        <dbReference type="EMBL" id="SDM58412.1"/>
    </source>
</evidence>
<dbReference type="AlphaFoldDB" id="A0A1G9UET0"/>
<proteinExistence type="predicted"/>
<accession>A0A1G9UET0</accession>
<keyword evidence="3" id="KW-0472">Membrane</keyword>
<keyword evidence="3" id="KW-0812">Transmembrane</keyword>
<dbReference type="EMBL" id="FNIA01000004">
    <property type="protein sequence ID" value="SDM58412.1"/>
    <property type="molecule type" value="Genomic_DNA"/>
</dbReference>
<feature type="coiled-coil region" evidence="1">
    <location>
        <begin position="296"/>
        <end position="350"/>
    </location>
</feature>
<organism evidence="4 5">
    <name type="scientific">Haloarchaeobius iranensis</name>
    <dbReference type="NCBI Taxonomy" id="996166"/>
    <lineage>
        <taxon>Archaea</taxon>
        <taxon>Methanobacteriati</taxon>
        <taxon>Methanobacteriota</taxon>
        <taxon>Stenosarchaea group</taxon>
        <taxon>Halobacteria</taxon>
        <taxon>Halobacteriales</taxon>
        <taxon>Halorubellaceae</taxon>
        <taxon>Haloarchaeobius</taxon>
    </lineage>
</organism>